<protein>
    <recommendedName>
        <fullName evidence="6">Protein FMP25, mitochondrial</fullName>
    </recommendedName>
</protein>
<dbReference type="GO" id="GO:0005743">
    <property type="term" value="C:mitochondrial inner membrane"/>
    <property type="evidence" value="ECO:0007669"/>
    <property type="project" value="TreeGrafter"/>
</dbReference>
<dbReference type="GeneID" id="5234562"/>
<evidence type="ECO:0000313" key="5">
    <source>
        <dbReference type="Proteomes" id="UP000001996"/>
    </source>
</evidence>
<feature type="region of interest" description="Disordered" evidence="2">
    <location>
        <begin position="73"/>
        <end position="94"/>
    </location>
</feature>
<dbReference type="AlphaFoldDB" id="A5DW80"/>
<reference evidence="4 5" key="1">
    <citation type="journal article" date="2009" name="Nature">
        <title>Evolution of pathogenicity and sexual reproduction in eight Candida genomes.</title>
        <authorList>
            <person name="Butler G."/>
            <person name="Rasmussen M.D."/>
            <person name="Lin M.F."/>
            <person name="Santos M.A."/>
            <person name="Sakthikumar S."/>
            <person name="Munro C.A."/>
            <person name="Rheinbay E."/>
            <person name="Grabherr M."/>
            <person name="Forche A."/>
            <person name="Reedy J.L."/>
            <person name="Agrafioti I."/>
            <person name="Arnaud M.B."/>
            <person name="Bates S."/>
            <person name="Brown A.J."/>
            <person name="Brunke S."/>
            <person name="Costanzo M.C."/>
            <person name="Fitzpatrick D.A."/>
            <person name="de Groot P.W."/>
            <person name="Harris D."/>
            <person name="Hoyer L.L."/>
            <person name="Hube B."/>
            <person name="Klis F.M."/>
            <person name="Kodira C."/>
            <person name="Lennard N."/>
            <person name="Logue M.E."/>
            <person name="Martin R."/>
            <person name="Neiman A.M."/>
            <person name="Nikolaou E."/>
            <person name="Quail M.A."/>
            <person name="Quinn J."/>
            <person name="Santos M.C."/>
            <person name="Schmitzberger F.F."/>
            <person name="Sherlock G."/>
            <person name="Shah P."/>
            <person name="Silverstein K.A."/>
            <person name="Skrzypek M.S."/>
            <person name="Soll D."/>
            <person name="Staggs R."/>
            <person name="Stansfield I."/>
            <person name="Stumpf M.P."/>
            <person name="Sudbery P.E."/>
            <person name="Srikantha T."/>
            <person name="Zeng Q."/>
            <person name="Berman J."/>
            <person name="Berriman M."/>
            <person name="Heitman J."/>
            <person name="Gow N.A."/>
            <person name="Lorenz M.C."/>
            <person name="Birren B.W."/>
            <person name="Kellis M."/>
            <person name="Cuomo C.A."/>
        </authorList>
    </citation>
    <scope>NUCLEOTIDE SEQUENCE [LARGE SCALE GENOMIC DNA]</scope>
    <source>
        <strain evidence="5">ATCC 11503 / BCRC 21390 / CBS 2605 / JCM 1781 / NBRC 1676 / NRRL YB-4239</strain>
    </source>
</reference>
<dbReference type="HOGENOM" id="CLU_028610_0_0_1"/>
<dbReference type="PANTHER" id="PTHR47563">
    <property type="entry name" value="PROTEIN FMP25, MITOCHONDRIAL"/>
    <property type="match status" value="1"/>
</dbReference>
<evidence type="ECO:0000256" key="3">
    <source>
        <dbReference type="SAM" id="Phobius"/>
    </source>
</evidence>
<dbReference type="InParanoid" id="A5DW80"/>
<name>A5DW80_LODEL</name>
<gene>
    <name evidence="4" type="ORF">LELG_01616</name>
</gene>
<dbReference type="VEuPathDB" id="FungiDB:LELG_01616"/>
<dbReference type="OrthoDB" id="10256179at2759"/>
<proteinExistence type="predicted"/>
<evidence type="ECO:0000313" key="4">
    <source>
        <dbReference type="EMBL" id="EDK43438.1"/>
    </source>
</evidence>
<dbReference type="Proteomes" id="UP000001996">
    <property type="component" value="Unassembled WGS sequence"/>
</dbReference>
<dbReference type="PROSITE" id="PS50012">
    <property type="entry name" value="RCC1_3"/>
    <property type="match status" value="1"/>
</dbReference>
<feature type="transmembrane region" description="Helical" evidence="3">
    <location>
        <begin position="155"/>
        <end position="174"/>
    </location>
</feature>
<dbReference type="KEGG" id="lel:PVL30_001588"/>
<sequence>MITRPVRIAPLHLRALLRNRVVICRYNSTSNDKYSDIEKFNNQKTKYNYGYNFDHLEDKVTDFKKGDHPETIKDQANTNANQSKVLEENERSRRISPQEDEILDVNAIIEQDPRLLQHRPGSPEYRELLHKLHQEFLANQGKKHKRYEFNERIKGVFLGLAALLGIVVAHQTFMNYGSIKNRVMLKYTYGDMNDDAVEESLQKSAHQSNTKGSKHLAEKLEKELSDKNLATMQNSRQVPGVYYFGDNVKIPIRIPAFDGMYLKDVLVGKGQIVAVTDDGNVYEWKKNRRGSGAGAGSSTGAGAGVESGSGKLNHIKLPSKVEKVVGSNDFLYFLANNGEVLYTPRADAEGFLPMLKRNWLGLLKTHHCNKLNASNIKDLKAGAHHLLLLDKFGQVSVVNTSKKPDNRGQFGPSYSPFDNRTIAVNEVIDLPLLNNEVITSSIGNGSGATAVNDISNNKVLSPRTFTNIASGANYNIVADKQGNIWTWGDNSFGQCGDSNTTKYKPIPKKVLDKDDYKRICRNTVAKKTREDHFQLKKVLASNDTSYVVVSYDDQDIILSFGSGISGQLGGGRYMQVCSYPEIMKSLTGLQEFDENINSVKNIGIKDISAGSNHAFITLDNAGECKDVFAVGANDFGQHGNGKKVKNCKPTKLPRLLEPSDGTDKLSLAKAIKDVNTQRLQLFENHKDGRKSIVDQVIVAGDDASVIYYSKK</sequence>
<dbReference type="PANTHER" id="PTHR47563:SF1">
    <property type="entry name" value="PROTEIN FMP25, MITOCHONDRIAL"/>
    <property type="match status" value="1"/>
</dbReference>
<dbReference type="EMBL" id="CH981525">
    <property type="protein sequence ID" value="EDK43438.1"/>
    <property type="molecule type" value="Genomic_DNA"/>
</dbReference>
<feature type="repeat" description="RCC1" evidence="1">
    <location>
        <begin position="555"/>
        <end position="620"/>
    </location>
</feature>
<dbReference type="GO" id="GO:0034551">
    <property type="term" value="P:mitochondrial respiratory chain complex III assembly"/>
    <property type="evidence" value="ECO:0007669"/>
    <property type="project" value="TreeGrafter"/>
</dbReference>
<dbReference type="InterPro" id="IPR009091">
    <property type="entry name" value="RCC1/BLIP-II"/>
</dbReference>
<organism evidence="4 5">
    <name type="scientific">Lodderomyces elongisporus (strain ATCC 11503 / CBS 2605 / JCM 1781 / NBRC 1676 / NRRL YB-4239)</name>
    <name type="common">Yeast</name>
    <name type="synonym">Saccharomyces elongisporus</name>
    <dbReference type="NCBI Taxonomy" id="379508"/>
    <lineage>
        <taxon>Eukaryota</taxon>
        <taxon>Fungi</taxon>
        <taxon>Dikarya</taxon>
        <taxon>Ascomycota</taxon>
        <taxon>Saccharomycotina</taxon>
        <taxon>Pichiomycetes</taxon>
        <taxon>Debaryomycetaceae</taxon>
        <taxon>Candida/Lodderomyces clade</taxon>
        <taxon>Lodderomyces</taxon>
    </lineage>
</organism>
<feature type="compositionally biased region" description="Basic and acidic residues" evidence="2">
    <location>
        <begin position="85"/>
        <end position="94"/>
    </location>
</feature>
<dbReference type="OMA" id="YDQPHEI"/>
<dbReference type="STRING" id="379508.A5DW80"/>
<evidence type="ECO:0008006" key="6">
    <source>
        <dbReference type="Google" id="ProtNLM"/>
    </source>
</evidence>
<accession>A5DW80</accession>
<keyword evidence="3" id="KW-0472">Membrane</keyword>
<dbReference type="FunCoup" id="A5DW80">
    <property type="interactions" value="19"/>
</dbReference>
<keyword evidence="5" id="KW-1185">Reference proteome</keyword>
<feature type="compositionally biased region" description="Gly residues" evidence="2">
    <location>
        <begin position="291"/>
        <end position="306"/>
    </location>
</feature>
<keyword evidence="3" id="KW-0812">Transmembrane</keyword>
<evidence type="ECO:0000256" key="1">
    <source>
        <dbReference type="PROSITE-ProRule" id="PRU00235"/>
    </source>
</evidence>
<feature type="region of interest" description="Disordered" evidence="2">
    <location>
        <begin position="286"/>
        <end position="306"/>
    </location>
</feature>
<feature type="compositionally biased region" description="Polar residues" evidence="2">
    <location>
        <begin position="74"/>
        <end position="84"/>
    </location>
</feature>
<dbReference type="eggNOG" id="KOG1426">
    <property type="taxonomic scope" value="Eukaryota"/>
</dbReference>
<dbReference type="Pfam" id="PF13540">
    <property type="entry name" value="RCC1_2"/>
    <property type="match status" value="1"/>
</dbReference>
<dbReference type="InterPro" id="IPR053245">
    <property type="entry name" value="MitoProcess-Associated"/>
</dbReference>
<dbReference type="Gene3D" id="2.130.10.30">
    <property type="entry name" value="Regulator of chromosome condensation 1/beta-lactamase-inhibitor protein II"/>
    <property type="match status" value="1"/>
</dbReference>
<keyword evidence="3" id="KW-1133">Transmembrane helix</keyword>
<evidence type="ECO:0000256" key="2">
    <source>
        <dbReference type="SAM" id="MobiDB-lite"/>
    </source>
</evidence>
<dbReference type="SUPFAM" id="SSF50985">
    <property type="entry name" value="RCC1/BLIP-II"/>
    <property type="match status" value="1"/>
</dbReference>
<dbReference type="InterPro" id="IPR000408">
    <property type="entry name" value="Reg_chr_condens"/>
</dbReference>